<dbReference type="EMBL" id="BLPF01000001">
    <property type="protein sequence ID" value="GFJ79483.1"/>
    <property type="molecule type" value="Genomic_DNA"/>
</dbReference>
<comment type="caution">
    <text evidence="1">The sequence shown here is derived from an EMBL/GenBank/DDBJ whole genome shotgun (WGS) entry which is preliminary data.</text>
</comment>
<reference evidence="1 2" key="1">
    <citation type="submission" date="2020-03" db="EMBL/GenBank/DDBJ databases">
        <title>Whole genome shotgun sequence of Phytohabitans houttuyneae NBRC 108639.</title>
        <authorList>
            <person name="Komaki H."/>
            <person name="Tamura T."/>
        </authorList>
    </citation>
    <scope>NUCLEOTIDE SEQUENCE [LARGE SCALE GENOMIC DNA]</scope>
    <source>
        <strain evidence="1 2">NBRC 108639</strain>
    </source>
</reference>
<dbReference type="AlphaFoldDB" id="A0A6V8K2W8"/>
<accession>A0A6V8K2W8</accession>
<sequence>MALETYWVDKLVVVDWPIRDPEGTWVPGVTVTGTVTLPPAPGGTTPMVVAEVPAEQLYRATYNPIVAGTHAVRLVATGVADGAEEATFVVRRSLVGLPPITVDPTTDIGKIRLLATDLAEDDAVFEDGQISAFLAIEGNVKRAAALAIETIATSEALVSKVLTTSDGLTTDGAKLADSLMKRAKALRDQADVEAGDPDDYGIEIVDFDQYAAYRTYL</sequence>
<gene>
    <name evidence="1" type="ORF">Phou_036630</name>
</gene>
<evidence type="ECO:0000313" key="2">
    <source>
        <dbReference type="Proteomes" id="UP000482800"/>
    </source>
</evidence>
<organism evidence="1 2">
    <name type="scientific">Phytohabitans houttuyneae</name>
    <dbReference type="NCBI Taxonomy" id="1076126"/>
    <lineage>
        <taxon>Bacteria</taxon>
        <taxon>Bacillati</taxon>
        <taxon>Actinomycetota</taxon>
        <taxon>Actinomycetes</taxon>
        <taxon>Micromonosporales</taxon>
        <taxon>Micromonosporaceae</taxon>
    </lineage>
</organism>
<proteinExistence type="predicted"/>
<dbReference type="RefSeq" id="WP_173057015.1">
    <property type="nucleotide sequence ID" value="NZ_BAABGO010000001.1"/>
</dbReference>
<reference evidence="1 2" key="2">
    <citation type="submission" date="2020-03" db="EMBL/GenBank/DDBJ databases">
        <authorList>
            <person name="Ichikawa N."/>
            <person name="Kimura A."/>
            <person name="Kitahashi Y."/>
            <person name="Uohara A."/>
        </authorList>
    </citation>
    <scope>NUCLEOTIDE SEQUENCE [LARGE SCALE GENOMIC DNA]</scope>
    <source>
        <strain evidence="1 2">NBRC 108639</strain>
    </source>
</reference>
<protein>
    <submittedName>
        <fullName evidence="1">Uncharacterized protein</fullName>
    </submittedName>
</protein>
<name>A0A6V8K2W8_9ACTN</name>
<dbReference type="Proteomes" id="UP000482800">
    <property type="component" value="Unassembled WGS sequence"/>
</dbReference>
<evidence type="ECO:0000313" key="1">
    <source>
        <dbReference type="EMBL" id="GFJ79483.1"/>
    </source>
</evidence>
<keyword evidence="2" id="KW-1185">Reference proteome</keyword>